<evidence type="ECO:0000259" key="2">
    <source>
        <dbReference type="Pfam" id="PF18106"/>
    </source>
</evidence>
<dbReference type="RefSeq" id="WP_002927192.1">
    <property type="nucleotide sequence ID" value="NZ_CP071430.1"/>
</dbReference>
<proteinExistence type="predicted"/>
<dbReference type="EMBL" id="LS483346">
    <property type="protein sequence ID" value="SQF36384.1"/>
    <property type="molecule type" value="Genomic_DNA"/>
</dbReference>
<protein>
    <submittedName>
        <fullName evidence="3">ICESt1 ORFJ phage replication initiation factor</fullName>
    </submittedName>
</protein>
<reference evidence="3 4" key="1">
    <citation type="submission" date="2018-06" db="EMBL/GenBank/DDBJ databases">
        <authorList>
            <consortium name="Pathogen Informatics"/>
            <person name="Doyle S."/>
        </authorList>
    </citation>
    <scope>NUCLEOTIDE SEQUENCE [LARGE SCALE GENOMIC DNA]</scope>
    <source>
        <strain evidence="3 4">NCTC11085</strain>
    </source>
</reference>
<gene>
    <name evidence="3" type="primary">pep2</name>
    <name evidence="3" type="ORF">NCTC11085_02235</name>
</gene>
<organism evidence="3 4">
    <name type="scientific">Streptococcus sanguinis</name>
    <dbReference type="NCBI Taxonomy" id="1305"/>
    <lineage>
        <taxon>Bacteria</taxon>
        <taxon>Bacillati</taxon>
        <taxon>Bacillota</taxon>
        <taxon>Bacilli</taxon>
        <taxon>Lactobacillales</taxon>
        <taxon>Streptococcaceae</taxon>
        <taxon>Streptococcus</taxon>
    </lineage>
</organism>
<dbReference type="Proteomes" id="UP000249623">
    <property type="component" value="Chromosome 1"/>
</dbReference>
<feature type="domain" description="Replication initiation protein-like C-terminal" evidence="1">
    <location>
        <begin position="180"/>
        <end position="380"/>
    </location>
</feature>
<dbReference type="InterPro" id="IPR040819">
    <property type="entry name" value="Rol_Rep_N"/>
</dbReference>
<feature type="domain" description="Rolling Circle replication initiation protein N-terminal" evidence="2">
    <location>
        <begin position="70"/>
        <end position="158"/>
    </location>
</feature>
<dbReference type="AlphaFoldDB" id="A0A2X3V4Y8"/>
<accession>A0A2X3V4Y8</accession>
<evidence type="ECO:0000259" key="1">
    <source>
        <dbReference type="Pfam" id="PF02486"/>
    </source>
</evidence>
<keyword evidence="3" id="KW-0396">Initiation factor</keyword>
<name>A0A2X3V4Y8_STRSA</name>
<keyword evidence="3" id="KW-0648">Protein biosynthesis</keyword>
<dbReference type="InterPro" id="IPR003491">
    <property type="entry name" value="REP-like_C"/>
</dbReference>
<evidence type="ECO:0000313" key="4">
    <source>
        <dbReference type="Proteomes" id="UP000249623"/>
    </source>
</evidence>
<sequence length="408" mass="47955">MKGIETKDMERLRLYLGFSKKEFSRLLTISPATYNRYLGKDTVSFKKVGLPLQELLSLNSTSSVRLTGRIDYIRFRFRTLDWLGVIDKVFGLKKKPFIQYDFGRYGYSMLENFNFINVYHSEKDENMGTLVEMTGRGCREFEWYLKNEQGDRTWQEVIEAALAYAKRKTQSKEEAADFLKITRLDVSLDETYNKDGNYNLYKLKVKKEQGLIQSKMRSFKFIDGETQNQADGCSVYFGSRQSSVLLNFYEKDFEQAHQSKVSLETIRELYGYKNRYEVRMFGDKSHDFLLEWYYQREDMAKKAVGVINDKLHVYAKKGKRLILDPDWYKLMGSLKACQFVTAPQEVAIAEKQYRWYERVVAGTRKFLEEVEAVTGSGRLAEIEEYAEIPEKRLKELEWLQKRSKEAAG</sequence>
<dbReference type="Pfam" id="PF02486">
    <property type="entry name" value="Rep_trans"/>
    <property type="match status" value="1"/>
</dbReference>
<dbReference type="GO" id="GO:0003743">
    <property type="term" value="F:translation initiation factor activity"/>
    <property type="evidence" value="ECO:0007669"/>
    <property type="project" value="UniProtKB-KW"/>
</dbReference>
<dbReference type="Pfam" id="PF18106">
    <property type="entry name" value="Rol_Rep_N"/>
    <property type="match status" value="1"/>
</dbReference>
<evidence type="ECO:0000313" key="3">
    <source>
        <dbReference type="EMBL" id="SQF36384.1"/>
    </source>
</evidence>